<keyword evidence="1" id="KW-0472">Membrane</keyword>
<proteinExistence type="predicted"/>
<evidence type="ECO:0000313" key="2">
    <source>
        <dbReference type="EMBL" id="AIF06430.1"/>
    </source>
</evidence>
<dbReference type="EMBL" id="KF900769">
    <property type="protein sequence ID" value="AIF06430.1"/>
    <property type="molecule type" value="Genomic_DNA"/>
</dbReference>
<organism evidence="2">
    <name type="scientific">uncultured marine group II/III euryarchaeote KM3_192_B10</name>
    <dbReference type="NCBI Taxonomy" id="1457963"/>
    <lineage>
        <taxon>Archaea</taxon>
        <taxon>Methanobacteriati</taxon>
        <taxon>Methanobacteriota</taxon>
        <taxon>environmental samples</taxon>
    </lineage>
</organism>
<protein>
    <recommendedName>
        <fullName evidence="3">Preprotein translocase subunit Sec61beta</fullName>
    </recommendedName>
</protein>
<evidence type="ECO:0008006" key="3">
    <source>
        <dbReference type="Google" id="ProtNLM"/>
    </source>
</evidence>
<accession>A0A075GU34</accession>
<sequence>MAVKKDKKSKGPNIQQAAGLIRYFDEESDDAWQISKGMIYTVCILFSVGVYLANQPNQWDNTWMWMWDNLFG</sequence>
<name>A0A075GU34_9EURY</name>
<keyword evidence="1" id="KW-0812">Transmembrane</keyword>
<dbReference type="AlphaFoldDB" id="A0A075GU34"/>
<evidence type="ECO:0000256" key="1">
    <source>
        <dbReference type="SAM" id="Phobius"/>
    </source>
</evidence>
<feature type="transmembrane region" description="Helical" evidence="1">
    <location>
        <begin position="37"/>
        <end position="54"/>
    </location>
</feature>
<keyword evidence="1" id="KW-1133">Transmembrane helix</keyword>
<reference evidence="2" key="1">
    <citation type="journal article" date="2014" name="Genome Biol. Evol.">
        <title>Pangenome evidence for extensive interdomain horizontal transfer affecting lineage core and shell genes in uncultured planktonic thaumarchaeota and euryarchaeota.</title>
        <authorList>
            <person name="Deschamps P."/>
            <person name="Zivanovic Y."/>
            <person name="Moreira D."/>
            <person name="Rodriguez-Valera F."/>
            <person name="Lopez-Garcia P."/>
        </authorList>
    </citation>
    <scope>NUCLEOTIDE SEQUENCE</scope>
</reference>